<name>A0A6A6AH04_9PLEO</name>
<dbReference type="AlphaFoldDB" id="A0A6A6AH04"/>
<accession>A0A6A6AH04</accession>
<dbReference type="PANTHER" id="PTHR39639">
    <property type="entry name" value="CHROMOSOME 16, WHOLE GENOME SHOTGUN SEQUENCE"/>
    <property type="match status" value="1"/>
</dbReference>
<gene>
    <name evidence="3" type="ORF">P153DRAFT_430331</name>
</gene>
<feature type="domain" description="GmrSD restriction endonucleases N-terminal" evidence="2">
    <location>
        <begin position="66"/>
        <end position="200"/>
    </location>
</feature>
<feature type="compositionally biased region" description="Low complexity" evidence="1">
    <location>
        <begin position="586"/>
        <end position="608"/>
    </location>
</feature>
<dbReference type="OrthoDB" id="5419821at2759"/>
<protein>
    <recommendedName>
        <fullName evidence="2">GmrSD restriction endonucleases N-terminal domain-containing protein</fullName>
    </recommendedName>
</protein>
<evidence type="ECO:0000259" key="2">
    <source>
        <dbReference type="Pfam" id="PF03235"/>
    </source>
</evidence>
<dbReference type="Pfam" id="PF03235">
    <property type="entry name" value="GmrSD_N"/>
    <property type="match status" value="1"/>
</dbReference>
<dbReference type="EMBL" id="ML977503">
    <property type="protein sequence ID" value="KAF2131080.1"/>
    <property type="molecule type" value="Genomic_DNA"/>
</dbReference>
<evidence type="ECO:0000256" key="1">
    <source>
        <dbReference type="SAM" id="MobiDB-lite"/>
    </source>
</evidence>
<feature type="compositionally biased region" description="Polar residues" evidence="1">
    <location>
        <begin position="493"/>
        <end position="516"/>
    </location>
</feature>
<proteinExistence type="predicted"/>
<evidence type="ECO:0000313" key="4">
    <source>
        <dbReference type="Proteomes" id="UP000799771"/>
    </source>
</evidence>
<feature type="compositionally biased region" description="Polar residues" evidence="1">
    <location>
        <begin position="400"/>
        <end position="414"/>
    </location>
</feature>
<feature type="region of interest" description="Disordered" evidence="1">
    <location>
        <begin position="1"/>
        <end position="21"/>
    </location>
</feature>
<dbReference type="PANTHER" id="PTHR39639:SF1">
    <property type="entry name" value="DUF262 DOMAIN-CONTAINING PROTEIN"/>
    <property type="match status" value="1"/>
</dbReference>
<feature type="compositionally biased region" description="Polar residues" evidence="1">
    <location>
        <begin position="8"/>
        <end position="21"/>
    </location>
</feature>
<dbReference type="RefSeq" id="XP_033525467.1">
    <property type="nucleotide sequence ID" value="XM_033672832.1"/>
</dbReference>
<reference evidence="3" key="1">
    <citation type="journal article" date="2020" name="Stud. Mycol.">
        <title>101 Dothideomycetes genomes: a test case for predicting lifestyles and emergence of pathogens.</title>
        <authorList>
            <person name="Haridas S."/>
            <person name="Albert R."/>
            <person name="Binder M."/>
            <person name="Bloem J."/>
            <person name="Labutti K."/>
            <person name="Salamov A."/>
            <person name="Andreopoulos B."/>
            <person name="Baker S."/>
            <person name="Barry K."/>
            <person name="Bills G."/>
            <person name="Bluhm B."/>
            <person name="Cannon C."/>
            <person name="Castanera R."/>
            <person name="Culley D."/>
            <person name="Daum C."/>
            <person name="Ezra D."/>
            <person name="Gonzalez J."/>
            <person name="Henrissat B."/>
            <person name="Kuo A."/>
            <person name="Liang C."/>
            <person name="Lipzen A."/>
            <person name="Lutzoni F."/>
            <person name="Magnuson J."/>
            <person name="Mondo S."/>
            <person name="Nolan M."/>
            <person name="Ohm R."/>
            <person name="Pangilinan J."/>
            <person name="Park H.-J."/>
            <person name="Ramirez L."/>
            <person name="Alfaro M."/>
            <person name="Sun H."/>
            <person name="Tritt A."/>
            <person name="Yoshinaga Y."/>
            <person name="Zwiers L.-H."/>
            <person name="Turgeon B."/>
            <person name="Goodwin S."/>
            <person name="Spatafora J."/>
            <person name="Crous P."/>
            <person name="Grigoriev I."/>
        </authorList>
    </citation>
    <scope>NUCLEOTIDE SEQUENCE</scope>
    <source>
        <strain evidence="3">CBS 119687</strain>
    </source>
</reference>
<feature type="region of interest" description="Disordered" evidence="1">
    <location>
        <begin position="675"/>
        <end position="842"/>
    </location>
</feature>
<keyword evidence="4" id="KW-1185">Reference proteome</keyword>
<dbReference type="GeneID" id="54413264"/>
<sequence length="842" mass="92383">MPDMDLSQVHSGFPTQTQHGNFNTLQIHVKDEFNGNDFLEGTENGTYRPRPQLPKPFVLMRSLQHLMNGLNNGTIDVDPEYQREVVWTAERMTGLVDSLMENFYIPPIILNKKPEVVQNGGPPTASFICVDGKQRLSSVLAFIKGIIPCHDHRGEKWWFGDQSISRRKNILSEAMQKQFLEKELVSFEFTNLSSEQEEDLFARVQMGVQLSVAEKMRAQSGPWQELARLFVDDFPSIYSLMKERARAKDFQLTLSCFSQIVEVMHPTAANGVPILKTNHSHLPKLLSNKGAVDDGLKSHLANVWNTFKDLINEDSNTFTNENKTLTGVQTFAPVEMVAVTVLISTYSETRNNQLLIGDIQALRNALRVHFTDLRLNIATWKFVWDFIHDLEAIRGAVDGSTVNPDQRSMPTPGSSPAVPSALGVPAEPTQKRRRPVAKNVPWAVQPSQQPATTKSEEVPPAPPSRVRPAKRRRVDPDLADGEVSGTLTDAEFSGTSGNQSAGSAHTVSSKATQAKSQAERMNDSVSTPPMVPWPAPANQTLVWRNPYEPNARQSQQKGAVITPTEARQKRVSELNSYRAPIAPLGSSRPSAPTAPTSSSTSPISTARRGSTISPFPMWPEPSPTTPVALQSQSKATKTPNFRVSTTPQARKSNNTSPNTRTALGAFTPAHADEQWEGVTKSVSPEQRPLPSLTVQPPIFGLTSRSSAKAPLSGPASTAPPTRTASRTAPKVGPSQPLPTQKARRTPSTKPKPAHPTLPQYDGAIDLTDDGAIDLTSDTEQERQSLLTSFKPRSAAGAQGKDTVNRETSKTQALGKQTVDVDVDVENQDTNPTSRERKFKRRG</sequence>
<organism evidence="3 4">
    <name type="scientific">Dothidotthia symphoricarpi CBS 119687</name>
    <dbReference type="NCBI Taxonomy" id="1392245"/>
    <lineage>
        <taxon>Eukaryota</taxon>
        <taxon>Fungi</taxon>
        <taxon>Dikarya</taxon>
        <taxon>Ascomycota</taxon>
        <taxon>Pezizomycotina</taxon>
        <taxon>Dothideomycetes</taxon>
        <taxon>Pleosporomycetidae</taxon>
        <taxon>Pleosporales</taxon>
        <taxon>Dothidotthiaceae</taxon>
        <taxon>Dothidotthia</taxon>
    </lineage>
</organism>
<feature type="compositionally biased region" description="Polar residues" evidence="1">
    <location>
        <begin position="625"/>
        <end position="661"/>
    </location>
</feature>
<feature type="region of interest" description="Disordered" evidence="1">
    <location>
        <begin position="398"/>
        <end position="533"/>
    </location>
</feature>
<feature type="compositionally biased region" description="Low complexity" evidence="1">
    <location>
        <begin position="714"/>
        <end position="729"/>
    </location>
</feature>
<feature type="region of interest" description="Disordered" evidence="1">
    <location>
        <begin position="550"/>
        <end position="663"/>
    </location>
</feature>
<evidence type="ECO:0000313" key="3">
    <source>
        <dbReference type="EMBL" id="KAF2131080.1"/>
    </source>
</evidence>
<dbReference type="Proteomes" id="UP000799771">
    <property type="component" value="Unassembled WGS sequence"/>
</dbReference>
<dbReference type="InterPro" id="IPR004919">
    <property type="entry name" value="GmrSD_N"/>
</dbReference>